<organism evidence="1 2">
    <name type="scientific">Thalassotalea nanhaiensis</name>
    <dbReference type="NCBI Taxonomy" id="3065648"/>
    <lineage>
        <taxon>Bacteria</taxon>
        <taxon>Pseudomonadati</taxon>
        <taxon>Pseudomonadota</taxon>
        <taxon>Gammaproteobacteria</taxon>
        <taxon>Alteromonadales</taxon>
        <taxon>Colwelliaceae</taxon>
        <taxon>Thalassotalea</taxon>
    </lineage>
</organism>
<evidence type="ECO:0008006" key="3">
    <source>
        <dbReference type="Google" id="ProtNLM"/>
    </source>
</evidence>
<keyword evidence="2" id="KW-1185">Reference proteome</keyword>
<dbReference type="Proteomes" id="UP001248581">
    <property type="component" value="Chromosome"/>
</dbReference>
<sequence length="131" mass="14620">MKTFIKTLFAVTITFGSYLSVANERNVTFKAGDSSRGTQTCIAAAQDDLFKLKAWGRFDGNGPKDTTRNLICNNQDITNFAASFQAYKTTKYLSRYAPGKYKVDVDKVRIIDLANSKTQSYKHVIILVSSN</sequence>
<dbReference type="RefSeq" id="WP_348389362.1">
    <property type="nucleotide sequence ID" value="NZ_CP134146.1"/>
</dbReference>
<protein>
    <recommendedName>
        <fullName evidence="3">DUF3718 domain-containing protein</fullName>
    </recommendedName>
</protein>
<accession>A0ABY9TP91</accession>
<dbReference type="EMBL" id="CP134146">
    <property type="protein sequence ID" value="WNC70221.1"/>
    <property type="molecule type" value="Genomic_DNA"/>
</dbReference>
<evidence type="ECO:0000313" key="2">
    <source>
        <dbReference type="Proteomes" id="UP001248581"/>
    </source>
</evidence>
<reference evidence="2" key="1">
    <citation type="submission" date="2023-09" db="EMBL/GenBank/DDBJ databases">
        <authorList>
            <person name="Li S."/>
            <person name="Li X."/>
            <person name="Zhang C."/>
            <person name="Zhao Z."/>
        </authorList>
    </citation>
    <scope>NUCLEOTIDE SEQUENCE [LARGE SCALE GENOMIC DNA]</scope>
    <source>
        <strain evidence="2">SQ345</strain>
    </source>
</reference>
<evidence type="ECO:0000313" key="1">
    <source>
        <dbReference type="EMBL" id="WNC70221.1"/>
    </source>
</evidence>
<proteinExistence type="predicted"/>
<name>A0ABY9TP91_9GAMM</name>
<gene>
    <name evidence="1" type="ORF">RI845_08780</name>
</gene>